<feature type="region of interest" description="Disordered" evidence="1">
    <location>
        <begin position="60"/>
        <end position="86"/>
    </location>
</feature>
<dbReference type="RefSeq" id="WP_067911893.1">
    <property type="nucleotide sequence ID" value="NZ_LZJP01000096.1"/>
</dbReference>
<protein>
    <recommendedName>
        <fullName evidence="2">FAS1-like dehydratase domain-containing protein</fullName>
    </recommendedName>
</protein>
<accession>A0A1A2T2D2</accession>
<gene>
    <name evidence="3" type="ORF">A5683_00730</name>
</gene>
<reference evidence="3 4" key="1">
    <citation type="submission" date="2016-06" db="EMBL/GenBank/DDBJ databases">
        <authorList>
            <person name="Kjaerup R.B."/>
            <person name="Dalgaard T.S."/>
            <person name="Juul-Madsen H.R."/>
        </authorList>
    </citation>
    <scope>NUCLEOTIDE SEQUENCE [LARGE SCALE GENOMIC DNA]</scope>
    <source>
        <strain evidence="3 4">E152</strain>
    </source>
</reference>
<dbReference type="OrthoDB" id="5415111at2"/>
<name>A0A1A2T2D2_MYCNT</name>
<dbReference type="InterPro" id="IPR039569">
    <property type="entry name" value="FAS1-like_DH_region"/>
</dbReference>
<feature type="domain" description="FAS1-like dehydratase" evidence="2">
    <location>
        <begin position="5"/>
        <end position="144"/>
    </location>
</feature>
<dbReference type="AlphaFoldDB" id="A0A1A2T2D2"/>
<dbReference type="SUPFAM" id="SSF54637">
    <property type="entry name" value="Thioesterase/thiol ester dehydrase-isomerase"/>
    <property type="match status" value="1"/>
</dbReference>
<dbReference type="EMBL" id="LZJU01000149">
    <property type="protein sequence ID" value="OBH70466.1"/>
    <property type="molecule type" value="Genomic_DNA"/>
</dbReference>
<evidence type="ECO:0000313" key="3">
    <source>
        <dbReference type="EMBL" id="OBH70466.1"/>
    </source>
</evidence>
<organism evidence="3 4">
    <name type="scientific">Mycobacterium mantenii</name>
    <dbReference type="NCBI Taxonomy" id="560555"/>
    <lineage>
        <taxon>Bacteria</taxon>
        <taxon>Bacillati</taxon>
        <taxon>Actinomycetota</taxon>
        <taxon>Actinomycetes</taxon>
        <taxon>Mycobacteriales</taxon>
        <taxon>Mycobacteriaceae</taxon>
        <taxon>Mycobacterium</taxon>
        <taxon>Mycobacterium avium complex (MAC)</taxon>
    </lineage>
</organism>
<dbReference type="Gene3D" id="3.10.129.10">
    <property type="entry name" value="Hotdog Thioesterase"/>
    <property type="match status" value="1"/>
</dbReference>
<evidence type="ECO:0000313" key="4">
    <source>
        <dbReference type="Proteomes" id="UP000092389"/>
    </source>
</evidence>
<sequence length="162" mass="17502">MGINRFPVEAGHVLTFARAIGDTSASYSDEAFSRSGLAGVAVPPTFIQASAQFDPDYVLRPQPGKPWVTDKSESEPGIGSDKPQGTVLHAEQRFEFRRPVRVGDILSATQRIGRSWEKQRRSGGRLSFTETITEYRDGDAELVVVATAVAVRVPPASAGGEQ</sequence>
<dbReference type="Proteomes" id="UP000092389">
    <property type="component" value="Unassembled WGS sequence"/>
</dbReference>
<dbReference type="Pfam" id="PF13452">
    <property type="entry name" value="FAS1_DH_region"/>
    <property type="match status" value="1"/>
</dbReference>
<dbReference type="InterPro" id="IPR029069">
    <property type="entry name" value="HotDog_dom_sf"/>
</dbReference>
<proteinExistence type="predicted"/>
<evidence type="ECO:0000259" key="2">
    <source>
        <dbReference type="Pfam" id="PF13452"/>
    </source>
</evidence>
<comment type="caution">
    <text evidence="3">The sequence shown here is derived from an EMBL/GenBank/DDBJ whole genome shotgun (WGS) entry which is preliminary data.</text>
</comment>
<evidence type="ECO:0000256" key="1">
    <source>
        <dbReference type="SAM" id="MobiDB-lite"/>
    </source>
</evidence>